<accession>A0A3B1DTT8</accession>
<proteinExistence type="predicted"/>
<sequence>GFQLALNMASYMPPRDAKEAKKMINTFSDVIGFDPQKKLLDHLGSITCIYSDPSQELFGMGGGFGMAIAIEVKNPQKLKTGLNTILDKIKKLDKRNLVNISRSVKQGREMVHVYAKEVPFGPAFCVDDKWLVIGLIPQTVEAFLLRLDGKLNRWKPSEEHLKALAELPKEYTSLSMSDPRQVYQLLFSIVPAYSGIIEMLLRQEMRYKGKFPLKTSDLPPTEVVVKPMFPNFSVVTVDKDGFHAVSRSSVPSIDIGSIAVLQYIGLLLQ</sequence>
<evidence type="ECO:0000313" key="1">
    <source>
        <dbReference type="EMBL" id="VAX40263.1"/>
    </source>
</evidence>
<feature type="non-terminal residue" evidence="1">
    <location>
        <position position="1"/>
    </location>
</feature>
<dbReference type="EMBL" id="UOGL01000418">
    <property type="protein sequence ID" value="VAX40263.1"/>
    <property type="molecule type" value="Genomic_DNA"/>
</dbReference>
<dbReference type="AlphaFoldDB" id="A0A3B1DTT8"/>
<organism evidence="1">
    <name type="scientific">hydrothermal vent metagenome</name>
    <dbReference type="NCBI Taxonomy" id="652676"/>
    <lineage>
        <taxon>unclassified sequences</taxon>
        <taxon>metagenomes</taxon>
        <taxon>ecological metagenomes</taxon>
    </lineage>
</organism>
<protein>
    <submittedName>
        <fullName evidence="1">Uncharacterized protein</fullName>
    </submittedName>
</protein>
<reference evidence="1" key="1">
    <citation type="submission" date="2018-06" db="EMBL/GenBank/DDBJ databases">
        <authorList>
            <person name="Zhirakovskaya E."/>
        </authorList>
    </citation>
    <scope>NUCLEOTIDE SEQUENCE</scope>
</reference>
<gene>
    <name evidence="1" type="ORF">MNBD_PLANCTO02-3102</name>
</gene>
<name>A0A3B1DTT8_9ZZZZ</name>